<evidence type="ECO:0000256" key="1">
    <source>
        <dbReference type="SAM" id="MobiDB-lite"/>
    </source>
</evidence>
<evidence type="ECO:0000313" key="2">
    <source>
        <dbReference type="EMBL" id="KTB28130.1"/>
    </source>
</evidence>
<evidence type="ECO:0000313" key="3">
    <source>
        <dbReference type="Proteomes" id="UP000054988"/>
    </source>
</evidence>
<feature type="compositionally biased region" description="Polar residues" evidence="1">
    <location>
        <begin position="140"/>
        <end position="156"/>
    </location>
</feature>
<dbReference type="AlphaFoldDB" id="A0A0W0EW43"/>
<sequence length="191" mass="21102">MARDNREYTNNNKYGTQNNNNGDGAQTNNTWQFRVSKKVEKLKRAAKAIVDNRKYKNDNRDGTQNNNNGDGAQANRVPRKNPHGNQNNNNGDGFHATGVPNNTTFLADVEVPGGGGSRDRADNRGYKNNNWDDIQNNNIGRGTQRNNGTYVSNSPSVERGNAAGDNRTYQNTNSRGTQNNNNGDGTQTNER</sequence>
<feature type="compositionally biased region" description="Low complexity" evidence="1">
    <location>
        <begin position="128"/>
        <end position="139"/>
    </location>
</feature>
<comment type="caution">
    <text evidence="2">The sequence shown here is derived from an EMBL/GenBank/DDBJ whole genome shotgun (WGS) entry which is preliminary data.</text>
</comment>
<feature type="compositionally biased region" description="Low complexity" evidence="1">
    <location>
        <begin position="62"/>
        <end position="76"/>
    </location>
</feature>
<feature type="compositionally biased region" description="Low complexity" evidence="1">
    <location>
        <begin position="170"/>
        <end position="191"/>
    </location>
</feature>
<gene>
    <name evidence="2" type="ORF">WG66_19333</name>
</gene>
<protein>
    <submittedName>
        <fullName evidence="2">Uncharacterized protein</fullName>
    </submittedName>
</protein>
<feature type="region of interest" description="Disordered" evidence="1">
    <location>
        <begin position="1"/>
        <end position="28"/>
    </location>
</feature>
<name>A0A0W0EW43_MONRR</name>
<accession>A0A0W0EW43</accession>
<feature type="compositionally biased region" description="Low complexity" evidence="1">
    <location>
        <begin position="83"/>
        <end position="93"/>
    </location>
</feature>
<feature type="region of interest" description="Disordered" evidence="1">
    <location>
        <begin position="50"/>
        <end position="191"/>
    </location>
</feature>
<dbReference type="EMBL" id="LATX01002503">
    <property type="protein sequence ID" value="KTB28130.1"/>
    <property type="molecule type" value="Genomic_DNA"/>
</dbReference>
<proteinExistence type="predicted"/>
<organism evidence="2 3">
    <name type="scientific">Moniliophthora roreri</name>
    <name type="common">Frosty pod rot fungus</name>
    <name type="synonym">Monilia roreri</name>
    <dbReference type="NCBI Taxonomy" id="221103"/>
    <lineage>
        <taxon>Eukaryota</taxon>
        <taxon>Fungi</taxon>
        <taxon>Dikarya</taxon>
        <taxon>Basidiomycota</taxon>
        <taxon>Agaricomycotina</taxon>
        <taxon>Agaricomycetes</taxon>
        <taxon>Agaricomycetidae</taxon>
        <taxon>Agaricales</taxon>
        <taxon>Marasmiineae</taxon>
        <taxon>Marasmiaceae</taxon>
        <taxon>Moniliophthora</taxon>
    </lineage>
</organism>
<feature type="compositionally biased region" description="Low complexity" evidence="1">
    <location>
        <begin position="8"/>
        <end position="28"/>
    </location>
</feature>
<dbReference type="Proteomes" id="UP000054988">
    <property type="component" value="Unassembled WGS sequence"/>
</dbReference>
<reference evidence="2 3" key="1">
    <citation type="submission" date="2015-12" db="EMBL/GenBank/DDBJ databases">
        <title>Draft genome sequence of Moniliophthora roreri, the causal agent of frosty pod rot of cacao.</title>
        <authorList>
            <person name="Aime M.C."/>
            <person name="Diaz-Valderrama J.R."/>
            <person name="Kijpornyongpan T."/>
            <person name="Phillips-Mora W."/>
        </authorList>
    </citation>
    <scope>NUCLEOTIDE SEQUENCE [LARGE SCALE GENOMIC DNA]</scope>
    <source>
        <strain evidence="2 3">MCA 2952</strain>
    </source>
</reference>
<feature type="compositionally biased region" description="Basic and acidic residues" evidence="1">
    <location>
        <begin position="50"/>
        <end position="61"/>
    </location>
</feature>